<evidence type="ECO:0000313" key="8">
    <source>
        <dbReference type="EMBL" id="CAI5743049.1"/>
    </source>
</evidence>
<evidence type="ECO:0000256" key="1">
    <source>
        <dbReference type="ARBA" id="ARBA00004651"/>
    </source>
</evidence>
<dbReference type="GO" id="GO:0005886">
    <property type="term" value="C:plasma membrane"/>
    <property type="evidence" value="ECO:0007669"/>
    <property type="project" value="UniProtKB-SubCell"/>
</dbReference>
<protein>
    <recommendedName>
        <fullName evidence="10">Post-GPI attachment to proteins factor 3</fullName>
    </recommendedName>
</protein>
<evidence type="ECO:0000256" key="5">
    <source>
        <dbReference type="ARBA" id="ARBA00022989"/>
    </source>
</evidence>
<evidence type="ECO:0008006" key="10">
    <source>
        <dbReference type="Google" id="ProtNLM"/>
    </source>
</evidence>
<keyword evidence="6 7" id="KW-0472">Membrane</keyword>
<comment type="caution">
    <text evidence="8">The sequence shown here is derived from an EMBL/GenBank/DDBJ whole genome shotgun (WGS) entry which is preliminary data.</text>
</comment>
<organism evidence="8 9">
    <name type="scientific">Hyaloperonospora brassicae</name>
    <name type="common">Brassica downy mildew</name>
    <name type="synonym">Peronospora brassicae</name>
    <dbReference type="NCBI Taxonomy" id="162125"/>
    <lineage>
        <taxon>Eukaryota</taxon>
        <taxon>Sar</taxon>
        <taxon>Stramenopiles</taxon>
        <taxon>Oomycota</taxon>
        <taxon>Peronosporomycetes</taxon>
        <taxon>Peronosporales</taxon>
        <taxon>Peronosporaceae</taxon>
        <taxon>Hyaloperonospora</taxon>
    </lineage>
</organism>
<dbReference type="InterPro" id="IPR021910">
    <property type="entry name" value="NGX6/PGAP6/MYMK"/>
</dbReference>
<sequence>MRSSFEVIVMLVVTASTNLCMFPAIYSLYSRQLVFESFIGAFTMITSFMYHVCDTIERPLWLSEGQWHRLDNIGSIMSFVIWSIHLMDIRHHVLERYVQYFFLAMVLAFQEKNPWDEWNSVVPVASSFVVLLMSFALRRRVPGYNLQQFRRGLLLLLCGVACFVRGLDDDTDPFRIFHGCWHGFVGAAAYFNLKVLPDRNDMRLPIKRLD</sequence>
<evidence type="ECO:0000313" key="9">
    <source>
        <dbReference type="Proteomes" id="UP001162031"/>
    </source>
</evidence>
<proteinExistence type="inferred from homology"/>
<feature type="transmembrane region" description="Helical" evidence="7">
    <location>
        <begin position="7"/>
        <end position="29"/>
    </location>
</feature>
<comment type="similarity">
    <text evidence="2">Belongs to the TMEM8 family.</text>
</comment>
<evidence type="ECO:0000256" key="7">
    <source>
        <dbReference type="SAM" id="Phobius"/>
    </source>
</evidence>
<dbReference type="Proteomes" id="UP001162031">
    <property type="component" value="Unassembled WGS sequence"/>
</dbReference>
<evidence type="ECO:0000256" key="6">
    <source>
        <dbReference type="ARBA" id="ARBA00023136"/>
    </source>
</evidence>
<accession>A0AAV0V8J0</accession>
<dbReference type="EMBL" id="CANTFL010001484">
    <property type="protein sequence ID" value="CAI5743049.1"/>
    <property type="molecule type" value="Genomic_DNA"/>
</dbReference>
<evidence type="ECO:0000256" key="2">
    <source>
        <dbReference type="ARBA" id="ARBA00005542"/>
    </source>
</evidence>
<dbReference type="PANTHER" id="PTHR36561:SF2">
    <property type="entry name" value="HAEMOLYSIN-III RELATED"/>
    <property type="match status" value="1"/>
</dbReference>
<dbReference type="Pfam" id="PF12036">
    <property type="entry name" value="DUF3522"/>
    <property type="match status" value="1"/>
</dbReference>
<name>A0AAV0V8J0_HYABA</name>
<keyword evidence="4 7" id="KW-0812">Transmembrane</keyword>
<reference evidence="8" key="1">
    <citation type="submission" date="2022-12" db="EMBL/GenBank/DDBJ databases">
        <authorList>
            <person name="Webb A."/>
        </authorList>
    </citation>
    <scope>NUCLEOTIDE SEQUENCE</scope>
    <source>
        <strain evidence="8">Hp1</strain>
    </source>
</reference>
<keyword evidence="9" id="KW-1185">Reference proteome</keyword>
<evidence type="ECO:0000256" key="4">
    <source>
        <dbReference type="ARBA" id="ARBA00022692"/>
    </source>
</evidence>
<evidence type="ECO:0000256" key="3">
    <source>
        <dbReference type="ARBA" id="ARBA00022475"/>
    </source>
</evidence>
<dbReference type="AlphaFoldDB" id="A0AAV0V8J0"/>
<keyword evidence="5 7" id="KW-1133">Transmembrane helix</keyword>
<keyword evidence="3" id="KW-1003">Cell membrane</keyword>
<comment type="subcellular location">
    <subcellularLocation>
        <location evidence="1">Cell membrane</location>
        <topology evidence="1">Multi-pass membrane protein</topology>
    </subcellularLocation>
</comment>
<dbReference type="PANTHER" id="PTHR36561">
    <property type="entry name" value="HAEMOLYSIN-III RELATED-RELATED"/>
    <property type="match status" value="1"/>
</dbReference>
<gene>
    <name evidence="8" type="ORF">HBR001_LOCUS9283</name>
</gene>